<name>W4JZL1_HETIT</name>
<dbReference type="KEGG" id="hir:HETIRDRAFT_49713"/>
<keyword evidence="2" id="KW-1185">Reference proteome</keyword>
<dbReference type="InterPro" id="IPR021109">
    <property type="entry name" value="Peptidase_aspartic_dom_sf"/>
</dbReference>
<evidence type="ECO:0000313" key="2">
    <source>
        <dbReference type="Proteomes" id="UP000030671"/>
    </source>
</evidence>
<reference evidence="1 2" key="1">
    <citation type="journal article" date="2012" name="New Phytol.">
        <title>Insight into trade-off between wood decay and parasitism from the genome of a fungal forest pathogen.</title>
        <authorList>
            <person name="Olson A."/>
            <person name="Aerts A."/>
            <person name="Asiegbu F."/>
            <person name="Belbahri L."/>
            <person name="Bouzid O."/>
            <person name="Broberg A."/>
            <person name="Canback B."/>
            <person name="Coutinho P.M."/>
            <person name="Cullen D."/>
            <person name="Dalman K."/>
            <person name="Deflorio G."/>
            <person name="van Diepen L.T."/>
            <person name="Dunand C."/>
            <person name="Duplessis S."/>
            <person name="Durling M."/>
            <person name="Gonthier P."/>
            <person name="Grimwood J."/>
            <person name="Fossdal C.G."/>
            <person name="Hansson D."/>
            <person name="Henrissat B."/>
            <person name="Hietala A."/>
            <person name="Himmelstrand K."/>
            <person name="Hoffmeister D."/>
            <person name="Hogberg N."/>
            <person name="James T.Y."/>
            <person name="Karlsson M."/>
            <person name="Kohler A."/>
            <person name="Kues U."/>
            <person name="Lee Y.H."/>
            <person name="Lin Y.C."/>
            <person name="Lind M."/>
            <person name="Lindquist E."/>
            <person name="Lombard V."/>
            <person name="Lucas S."/>
            <person name="Lunden K."/>
            <person name="Morin E."/>
            <person name="Murat C."/>
            <person name="Park J."/>
            <person name="Raffaello T."/>
            <person name="Rouze P."/>
            <person name="Salamov A."/>
            <person name="Schmutz J."/>
            <person name="Solheim H."/>
            <person name="Stahlberg J."/>
            <person name="Velez H."/>
            <person name="de Vries R.P."/>
            <person name="Wiebenga A."/>
            <person name="Woodward S."/>
            <person name="Yakovlev I."/>
            <person name="Garbelotto M."/>
            <person name="Martin F."/>
            <person name="Grigoriev I.V."/>
            <person name="Stenlid J."/>
        </authorList>
    </citation>
    <scope>NUCLEOTIDE SEQUENCE [LARGE SCALE GENOMIC DNA]</scope>
    <source>
        <strain evidence="1 2">TC 32-1</strain>
    </source>
</reference>
<dbReference type="AlphaFoldDB" id="W4JZL1"/>
<protein>
    <submittedName>
        <fullName evidence="1">Uncharacterized protein</fullName>
    </submittedName>
</protein>
<dbReference type="Gene3D" id="2.40.70.10">
    <property type="entry name" value="Acid Proteases"/>
    <property type="match status" value="1"/>
</dbReference>
<proteinExistence type="predicted"/>
<sequence length="82" mass="9558">NINDTINKARLMYSGLNANLTVRDYQGSMHTEHVQMFITNLGKDNILLGTDWLKYHNPSIGWKHHEVHFDWCPQNCQQPHGI</sequence>
<feature type="non-terminal residue" evidence="1">
    <location>
        <position position="1"/>
    </location>
</feature>
<dbReference type="Proteomes" id="UP000030671">
    <property type="component" value="Unassembled WGS sequence"/>
</dbReference>
<dbReference type="HOGENOM" id="CLU_000384_32_2_1"/>
<dbReference type="RefSeq" id="XP_009548756.1">
    <property type="nucleotide sequence ID" value="XM_009550461.1"/>
</dbReference>
<dbReference type="InParanoid" id="W4JZL1"/>
<dbReference type="EMBL" id="KI925461">
    <property type="protein sequence ID" value="ETW78909.1"/>
    <property type="molecule type" value="Genomic_DNA"/>
</dbReference>
<accession>W4JZL1</accession>
<gene>
    <name evidence="1" type="ORF">HETIRDRAFT_49713</name>
</gene>
<evidence type="ECO:0000313" key="1">
    <source>
        <dbReference type="EMBL" id="ETW78909.1"/>
    </source>
</evidence>
<organism evidence="1 2">
    <name type="scientific">Heterobasidion irregulare (strain TC 32-1)</name>
    <dbReference type="NCBI Taxonomy" id="747525"/>
    <lineage>
        <taxon>Eukaryota</taxon>
        <taxon>Fungi</taxon>
        <taxon>Dikarya</taxon>
        <taxon>Basidiomycota</taxon>
        <taxon>Agaricomycotina</taxon>
        <taxon>Agaricomycetes</taxon>
        <taxon>Russulales</taxon>
        <taxon>Bondarzewiaceae</taxon>
        <taxon>Heterobasidion</taxon>
        <taxon>Heterobasidion annosum species complex</taxon>
    </lineage>
</organism>
<dbReference type="GeneID" id="20678120"/>
<dbReference type="OrthoDB" id="128646at2759"/>